<name>A0A382R8N9_9ZZZZ</name>
<organism evidence="1">
    <name type="scientific">marine metagenome</name>
    <dbReference type="NCBI Taxonomy" id="408172"/>
    <lineage>
        <taxon>unclassified sequences</taxon>
        <taxon>metagenomes</taxon>
        <taxon>ecological metagenomes</taxon>
    </lineage>
</organism>
<gene>
    <name evidence="1" type="ORF">METZ01_LOCUS346426</name>
</gene>
<sequence>MELLNSFLGQGMVAQIGEIVLFANTVTMAMPTRWRGNMMMDYILQILNYLAMNIGKNRSMDDI</sequence>
<protein>
    <submittedName>
        <fullName evidence="1">Uncharacterized protein</fullName>
    </submittedName>
</protein>
<proteinExistence type="predicted"/>
<accession>A0A382R8N9</accession>
<dbReference type="AlphaFoldDB" id="A0A382R8N9"/>
<dbReference type="EMBL" id="UINC01119617">
    <property type="protein sequence ID" value="SVC93572.1"/>
    <property type="molecule type" value="Genomic_DNA"/>
</dbReference>
<evidence type="ECO:0000313" key="1">
    <source>
        <dbReference type="EMBL" id="SVC93572.1"/>
    </source>
</evidence>
<reference evidence="1" key="1">
    <citation type="submission" date="2018-05" db="EMBL/GenBank/DDBJ databases">
        <authorList>
            <person name="Lanie J.A."/>
            <person name="Ng W.-L."/>
            <person name="Kazmierczak K.M."/>
            <person name="Andrzejewski T.M."/>
            <person name="Davidsen T.M."/>
            <person name="Wayne K.J."/>
            <person name="Tettelin H."/>
            <person name="Glass J.I."/>
            <person name="Rusch D."/>
            <person name="Podicherti R."/>
            <person name="Tsui H.-C.T."/>
            <person name="Winkler M.E."/>
        </authorList>
    </citation>
    <scope>NUCLEOTIDE SEQUENCE</scope>
</reference>